<evidence type="ECO:0000256" key="4">
    <source>
        <dbReference type="ARBA" id="ARBA00004214"/>
    </source>
</evidence>
<dbReference type="HOGENOM" id="CLU_007523_3_3_1"/>
<keyword evidence="9" id="KW-0378">Hydrolase</keyword>
<evidence type="ECO:0000256" key="20">
    <source>
        <dbReference type="ARBA" id="ARBA00047714"/>
    </source>
</evidence>
<dbReference type="GeneID" id="7825493"/>
<proteinExistence type="inferred from homology"/>
<keyword evidence="13" id="KW-0539">Nucleus</keyword>
<gene>
    <name evidence="23" type="ORF">TTHERM_00794160</name>
</gene>
<dbReference type="MEROPS" id="M14.036"/>
<dbReference type="InterPro" id="IPR000834">
    <property type="entry name" value="Peptidase_M14"/>
</dbReference>
<evidence type="ECO:0000259" key="22">
    <source>
        <dbReference type="PROSITE" id="PS52035"/>
    </source>
</evidence>
<keyword evidence="7" id="KW-0645">Protease</keyword>
<comment type="subcellular location">
    <subcellularLocation>
        <location evidence="3">Cytoplasm</location>
        <location evidence="3">Cytoskeleton</location>
        <location evidence="3">Spindle</location>
    </subcellularLocation>
    <subcellularLocation>
        <location evidence="4">Midbody</location>
    </subcellularLocation>
    <subcellularLocation>
        <location evidence="2">Nucleus</location>
    </subcellularLocation>
</comment>
<evidence type="ECO:0000256" key="16">
    <source>
        <dbReference type="ARBA" id="ARBA00024627"/>
    </source>
</evidence>
<dbReference type="InterPro" id="IPR040626">
    <property type="entry name" value="Pepdidase_M14_N"/>
</dbReference>
<dbReference type="GO" id="GO:0005634">
    <property type="term" value="C:nucleus"/>
    <property type="evidence" value="ECO:0007669"/>
    <property type="project" value="UniProtKB-SubCell"/>
</dbReference>
<dbReference type="RefSeq" id="XP_001020935.3">
    <property type="nucleotide sequence ID" value="XM_001020935.3"/>
</dbReference>
<dbReference type="SUPFAM" id="SSF53187">
    <property type="entry name" value="Zn-dependent exopeptidases"/>
    <property type="match status" value="1"/>
</dbReference>
<evidence type="ECO:0000256" key="10">
    <source>
        <dbReference type="ARBA" id="ARBA00022833"/>
    </source>
</evidence>
<evidence type="ECO:0000256" key="9">
    <source>
        <dbReference type="ARBA" id="ARBA00022801"/>
    </source>
</evidence>
<evidence type="ECO:0000256" key="18">
    <source>
        <dbReference type="ARBA" id="ARBA00032753"/>
    </source>
</evidence>
<dbReference type="GO" id="GO:0005819">
    <property type="term" value="C:spindle"/>
    <property type="evidence" value="ECO:0007669"/>
    <property type="project" value="UniProtKB-SubCell"/>
</dbReference>
<evidence type="ECO:0000256" key="2">
    <source>
        <dbReference type="ARBA" id="ARBA00004123"/>
    </source>
</evidence>
<comment type="catalytic activity">
    <reaction evidence="15">
        <text>C-terminal L-alpha-aminoacyl-L-glutamyl-L-glutamyl-[tubulin] + H2O = C-terminal L-alpha-aminoacyl-L-glutamyl-[tubulin] + L-glutamate</text>
        <dbReference type="Rhea" id="RHEA:63792"/>
        <dbReference type="Rhea" id="RHEA-COMP:16435"/>
        <dbReference type="Rhea" id="RHEA-COMP:16436"/>
        <dbReference type="ChEBI" id="CHEBI:15377"/>
        <dbReference type="ChEBI" id="CHEBI:29985"/>
        <dbReference type="ChEBI" id="CHEBI:149555"/>
        <dbReference type="ChEBI" id="CHEBI:149556"/>
        <dbReference type="EC" id="3.4.17.24"/>
    </reaction>
    <physiologicalReaction direction="left-to-right" evidence="15">
        <dbReference type="Rhea" id="RHEA:63793"/>
    </physiologicalReaction>
</comment>
<evidence type="ECO:0000256" key="12">
    <source>
        <dbReference type="ARBA" id="ARBA00023212"/>
    </source>
</evidence>
<feature type="active site" description="Proton donor/acceptor" evidence="21">
    <location>
        <position position="433"/>
    </location>
</feature>
<dbReference type="GO" id="GO:0006508">
    <property type="term" value="P:proteolysis"/>
    <property type="evidence" value="ECO:0007669"/>
    <property type="project" value="UniProtKB-KW"/>
</dbReference>
<evidence type="ECO:0000256" key="21">
    <source>
        <dbReference type="PROSITE-ProRule" id="PRU01379"/>
    </source>
</evidence>
<evidence type="ECO:0000313" key="23">
    <source>
        <dbReference type="EMBL" id="EAS00690.3"/>
    </source>
</evidence>
<dbReference type="Proteomes" id="UP000009168">
    <property type="component" value="Unassembled WGS sequence"/>
</dbReference>
<evidence type="ECO:0000256" key="19">
    <source>
        <dbReference type="ARBA" id="ARBA00032928"/>
    </source>
</evidence>
<dbReference type="InterPro" id="IPR050821">
    <property type="entry name" value="Cytosolic_carboxypeptidase"/>
</dbReference>
<keyword evidence="11" id="KW-0482">Metalloprotease</keyword>
<dbReference type="PROSITE" id="PS52035">
    <property type="entry name" value="PEPTIDASE_M14"/>
    <property type="match status" value="1"/>
</dbReference>
<dbReference type="EC" id="3.4.17.24" evidence="17"/>
<dbReference type="PANTHER" id="PTHR12756:SF12">
    <property type="entry name" value="CYTOSOLIC CARBOXYPEPTIDASE-LIKE PROTEIN 5"/>
    <property type="match status" value="1"/>
</dbReference>
<dbReference type="eggNOG" id="KOG3641">
    <property type="taxonomic scope" value="Eukaryota"/>
</dbReference>
<dbReference type="CDD" id="cd06236">
    <property type="entry name" value="M14_AGBL5_like"/>
    <property type="match status" value="1"/>
</dbReference>
<dbReference type="KEGG" id="tet:TTHERM_00794160"/>
<keyword evidence="12" id="KW-0206">Cytoskeleton</keyword>
<sequence>MKNLNKQYQGSLPSNGIIEGLPVTCNPNVHYQRTSEQFGTIIFNSDFDSGNMLKVERNYESPGNQFNVWISPDAYMTQKEMKYRTWFYFSVTGVPQNNLVYITIKNTNFQQKLYREGHQPVYKSSYTNSWQRIAQSVANTVIQHETGIDFTFSHVFQDPEEVVYFAFTYPWSYQDNQDMLDLLDQKFINSPDLYYHRTTLIQSKEYRNVELLTISSHSNKLEEKIQIPQDQIFPFLNQPNLFSDKKYVFISTRVHPGEVPGSHVFNGMLQLLLNKDDARSKVLRDHFVFVMIPIINPDGVSRGHYRTDSQGQNLNRFYINPSQQDQPEIYGIKELLMFLNSKGLLYCYLDLHAHATKKGSFIYGNCMDYRSQVESNLLTKLMSLNTPFFEFDLCNFTERNMYSKDKSDGLSKEGSGRVALYKQTKIPFCYTLECNYNSPNNINTMYPRSENYHFEENSVEMNELNINIVQNNISFEQSQSEFPYVPSNYSNLGEGMLEALLDYNKINPISRLPNSPYKTYTNLKMQMAYQIMKSIPYRFENYLRKVMRHINSSDNVFQSFKILNLFVEKGLKSSQINETENTTVVRKSSLQGGQLLLQNQQLKKKTVIIAGKQSEKEQIQPKVSYQELKMEFNLKGDKISSAPVIPPSKKISIKPPTITQINEEKPLKESGNSKRQLDSKENKKHELLNFNEADLIETQLNKMDLKLNRPSYKSQISGAGDLKINKVIQQAKLEANSKNFIFKDSSQSRSKNNSKKKIFTQKFQI</sequence>
<evidence type="ECO:0000256" key="15">
    <source>
        <dbReference type="ARBA" id="ARBA00024524"/>
    </source>
</evidence>
<dbReference type="Pfam" id="PF18027">
    <property type="entry name" value="Pepdidase_M14_N"/>
    <property type="match status" value="1"/>
</dbReference>
<dbReference type="InParanoid" id="Q23W15"/>
<evidence type="ECO:0000256" key="5">
    <source>
        <dbReference type="ARBA" id="ARBA00005988"/>
    </source>
</evidence>
<evidence type="ECO:0000256" key="8">
    <source>
        <dbReference type="ARBA" id="ARBA00022723"/>
    </source>
</evidence>
<dbReference type="InterPro" id="IPR034286">
    <property type="entry name" value="M14_AGBL5-like"/>
</dbReference>
<evidence type="ECO:0000256" key="7">
    <source>
        <dbReference type="ARBA" id="ARBA00022670"/>
    </source>
</evidence>
<keyword evidence="10" id="KW-0862">Zinc</keyword>
<evidence type="ECO:0000256" key="13">
    <source>
        <dbReference type="ARBA" id="ARBA00023242"/>
    </source>
</evidence>
<dbReference type="OrthoDB" id="10253041at2759"/>
<organism evidence="23 24">
    <name type="scientific">Tetrahymena thermophila (strain SB210)</name>
    <dbReference type="NCBI Taxonomy" id="312017"/>
    <lineage>
        <taxon>Eukaryota</taxon>
        <taxon>Sar</taxon>
        <taxon>Alveolata</taxon>
        <taxon>Ciliophora</taxon>
        <taxon>Intramacronucleata</taxon>
        <taxon>Oligohymenophorea</taxon>
        <taxon>Hymenostomatida</taxon>
        <taxon>Tetrahymenina</taxon>
        <taxon>Tetrahymenidae</taxon>
        <taxon>Tetrahymena</taxon>
    </lineage>
</organism>
<dbReference type="EMBL" id="GG662609">
    <property type="protein sequence ID" value="EAS00690.3"/>
    <property type="molecule type" value="Genomic_DNA"/>
</dbReference>
<reference evidence="24" key="1">
    <citation type="journal article" date="2006" name="PLoS Biol.">
        <title>Macronuclear genome sequence of the ciliate Tetrahymena thermophila, a model eukaryote.</title>
        <authorList>
            <person name="Eisen J.A."/>
            <person name="Coyne R.S."/>
            <person name="Wu M."/>
            <person name="Wu D."/>
            <person name="Thiagarajan M."/>
            <person name="Wortman J.R."/>
            <person name="Badger J.H."/>
            <person name="Ren Q."/>
            <person name="Amedeo P."/>
            <person name="Jones K.M."/>
            <person name="Tallon L.J."/>
            <person name="Delcher A.L."/>
            <person name="Salzberg S.L."/>
            <person name="Silva J.C."/>
            <person name="Haas B.J."/>
            <person name="Majoros W.H."/>
            <person name="Farzad M."/>
            <person name="Carlton J.M."/>
            <person name="Smith R.K. Jr."/>
            <person name="Garg J."/>
            <person name="Pearlman R.E."/>
            <person name="Karrer K.M."/>
            <person name="Sun L."/>
            <person name="Manning G."/>
            <person name="Elde N.C."/>
            <person name="Turkewitz A.P."/>
            <person name="Asai D.J."/>
            <person name="Wilkes D.E."/>
            <person name="Wang Y."/>
            <person name="Cai H."/>
            <person name="Collins K."/>
            <person name="Stewart B.A."/>
            <person name="Lee S.R."/>
            <person name="Wilamowska K."/>
            <person name="Weinberg Z."/>
            <person name="Ruzzo W.L."/>
            <person name="Wloga D."/>
            <person name="Gaertig J."/>
            <person name="Frankel J."/>
            <person name="Tsao C.-C."/>
            <person name="Gorovsky M.A."/>
            <person name="Keeling P.J."/>
            <person name="Waller R.F."/>
            <person name="Patron N.J."/>
            <person name="Cherry J.M."/>
            <person name="Stover N.A."/>
            <person name="Krieger C.J."/>
            <person name="del Toro C."/>
            <person name="Ryder H.F."/>
            <person name="Williamson S.C."/>
            <person name="Barbeau R.A."/>
            <person name="Hamilton E.P."/>
            <person name="Orias E."/>
        </authorList>
    </citation>
    <scope>NUCLEOTIDE SEQUENCE [LARGE SCALE GENOMIC DNA]</scope>
    <source>
        <strain evidence="24">SB210</strain>
    </source>
</reference>
<evidence type="ECO:0000256" key="17">
    <source>
        <dbReference type="ARBA" id="ARBA00026108"/>
    </source>
</evidence>
<name>Q23W15_TETTS</name>
<dbReference type="GO" id="GO:0008270">
    <property type="term" value="F:zinc ion binding"/>
    <property type="evidence" value="ECO:0007669"/>
    <property type="project" value="InterPro"/>
</dbReference>
<keyword evidence="23" id="KW-0121">Carboxypeptidase</keyword>
<evidence type="ECO:0000256" key="14">
    <source>
        <dbReference type="ARBA" id="ARBA00024141"/>
    </source>
</evidence>
<dbReference type="GO" id="GO:0030496">
    <property type="term" value="C:midbody"/>
    <property type="evidence" value="ECO:0007669"/>
    <property type="project" value="UniProtKB-SubCell"/>
</dbReference>
<comment type="cofactor">
    <cofactor evidence="1">
        <name>Zn(2+)</name>
        <dbReference type="ChEBI" id="CHEBI:29105"/>
    </cofactor>
</comment>
<keyword evidence="6" id="KW-0963">Cytoplasm</keyword>
<comment type="catalytic activity">
    <reaction evidence="20">
        <text>gamma-L-glutamyl-L-glutamyl-[protein] + H2O = L-glutamyl-[protein] + L-glutamate</text>
        <dbReference type="Rhea" id="RHEA:60152"/>
        <dbReference type="Rhea" id="RHEA-COMP:10208"/>
        <dbReference type="Rhea" id="RHEA-COMP:15517"/>
        <dbReference type="ChEBI" id="CHEBI:15377"/>
        <dbReference type="ChEBI" id="CHEBI:29973"/>
        <dbReference type="ChEBI" id="CHEBI:29985"/>
        <dbReference type="ChEBI" id="CHEBI:143622"/>
    </reaction>
    <physiologicalReaction direction="left-to-right" evidence="20">
        <dbReference type="Rhea" id="RHEA:60153"/>
    </physiologicalReaction>
</comment>
<evidence type="ECO:0000256" key="11">
    <source>
        <dbReference type="ARBA" id="ARBA00023049"/>
    </source>
</evidence>
<dbReference type="AlphaFoldDB" id="Q23W15"/>
<dbReference type="GO" id="GO:0004181">
    <property type="term" value="F:metallocarboxypeptidase activity"/>
    <property type="evidence" value="ECO:0007669"/>
    <property type="project" value="InterPro"/>
</dbReference>
<dbReference type="Gene3D" id="2.60.40.3120">
    <property type="match status" value="1"/>
</dbReference>
<protein>
    <recommendedName>
        <fullName evidence="14">Cytosolic carboxypeptidase-like protein 5</fullName>
        <ecNumber evidence="17">3.4.17.24</ecNumber>
    </recommendedName>
    <alternativeName>
        <fullName evidence="19">ATP/GTP-binding protein-like 5</fullName>
    </alternativeName>
    <alternativeName>
        <fullName evidence="18">Protein deglutamylase CCP5</fullName>
    </alternativeName>
</protein>
<dbReference type="Pfam" id="PF00246">
    <property type="entry name" value="Peptidase_M14"/>
    <property type="match status" value="1"/>
</dbReference>
<accession>Q23W15</accession>
<comment type="similarity">
    <text evidence="5 21">Belongs to the peptidase M14 family.</text>
</comment>
<evidence type="ECO:0000256" key="3">
    <source>
        <dbReference type="ARBA" id="ARBA00004186"/>
    </source>
</evidence>
<evidence type="ECO:0000313" key="24">
    <source>
        <dbReference type="Proteomes" id="UP000009168"/>
    </source>
</evidence>
<evidence type="ECO:0000256" key="6">
    <source>
        <dbReference type="ARBA" id="ARBA00022490"/>
    </source>
</evidence>
<keyword evidence="24" id="KW-1185">Reference proteome</keyword>
<evidence type="ECO:0000256" key="1">
    <source>
        <dbReference type="ARBA" id="ARBA00001947"/>
    </source>
</evidence>
<dbReference type="PANTHER" id="PTHR12756">
    <property type="entry name" value="CYTOSOLIC CARBOXYPEPTIDASE"/>
    <property type="match status" value="1"/>
</dbReference>
<keyword evidence="8" id="KW-0479">Metal-binding</keyword>
<feature type="domain" description="Peptidase M14" evidence="22">
    <location>
        <begin position="169"/>
        <end position="462"/>
    </location>
</feature>
<dbReference type="Gene3D" id="3.40.630.10">
    <property type="entry name" value="Zn peptidases"/>
    <property type="match status" value="1"/>
</dbReference>
<comment type="catalytic activity">
    <reaction evidence="16">
        <text>C-terminal L-alpha-aminoacyl-L-glutamyl-[tubulin] + H2O = C-terminal L-alpha-aminoacyl-[tubulin] + L-glutamate</text>
        <dbReference type="Rhea" id="RHEA:63796"/>
        <dbReference type="Rhea" id="RHEA-COMP:16436"/>
        <dbReference type="Rhea" id="RHEA-COMP:16437"/>
        <dbReference type="ChEBI" id="CHEBI:15377"/>
        <dbReference type="ChEBI" id="CHEBI:29985"/>
        <dbReference type="ChEBI" id="CHEBI:90782"/>
        <dbReference type="ChEBI" id="CHEBI:149556"/>
        <dbReference type="EC" id="3.4.17.24"/>
    </reaction>
    <physiologicalReaction direction="left-to-right" evidence="16">
        <dbReference type="Rhea" id="RHEA:63797"/>
    </physiologicalReaction>
</comment>